<evidence type="ECO:0000313" key="3">
    <source>
        <dbReference type="EMBL" id="GIJ07895.1"/>
    </source>
</evidence>
<reference evidence="3 4" key="1">
    <citation type="submission" date="2021-01" db="EMBL/GenBank/DDBJ databases">
        <title>Whole genome shotgun sequence of Verrucosispora andamanensis NBRC 109075.</title>
        <authorList>
            <person name="Komaki H."/>
            <person name="Tamura T."/>
        </authorList>
    </citation>
    <scope>NUCLEOTIDE SEQUENCE [LARGE SCALE GENOMIC DNA]</scope>
    <source>
        <strain evidence="3 4">NBRC 109075</strain>
    </source>
</reference>
<evidence type="ECO:0000259" key="2">
    <source>
        <dbReference type="PROSITE" id="PS50943"/>
    </source>
</evidence>
<dbReference type="InterPro" id="IPR001387">
    <property type="entry name" value="Cro/C1-type_HTH"/>
</dbReference>
<feature type="domain" description="HTH cro/C1-type" evidence="2">
    <location>
        <begin position="33"/>
        <end position="88"/>
    </location>
</feature>
<feature type="region of interest" description="Disordered" evidence="1">
    <location>
        <begin position="1"/>
        <end position="26"/>
    </location>
</feature>
<gene>
    <name evidence="3" type="ORF">Van01_11090</name>
</gene>
<dbReference type="SMART" id="SM00530">
    <property type="entry name" value="HTH_XRE"/>
    <property type="match status" value="1"/>
</dbReference>
<protein>
    <submittedName>
        <fullName evidence="3">Transcriptional regulator</fullName>
    </submittedName>
</protein>
<evidence type="ECO:0000313" key="4">
    <source>
        <dbReference type="Proteomes" id="UP000647017"/>
    </source>
</evidence>
<dbReference type="Pfam" id="PF13560">
    <property type="entry name" value="HTH_31"/>
    <property type="match status" value="1"/>
</dbReference>
<name>A0ABQ4HQH5_9ACTN</name>
<dbReference type="CDD" id="cd00093">
    <property type="entry name" value="HTH_XRE"/>
    <property type="match status" value="1"/>
</dbReference>
<organism evidence="3 4">
    <name type="scientific">Micromonospora andamanensis</name>
    <dbReference type="NCBI Taxonomy" id="1287068"/>
    <lineage>
        <taxon>Bacteria</taxon>
        <taxon>Bacillati</taxon>
        <taxon>Actinomycetota</taxon>
        <taxon>Actinomycetes</taxon>
        <taxon>Micromonosporales</taxon>
        <taxon>Micromonosporaceae</taxon>
        <taxon>Micromonospora</taxon>
    </lineage>
</organism>
<dbReference type="PROSITE" id="PS50943">
    <property type="entry name" value="HTH_CROC1"/>
    <property type="match status" value="1"/>
</dbReference>
<dbReference type="SUPFAM" id="SSF47413">
    <property type="entry name" value="lambda repressor-like DNA-binding domains"/>
    <property type="match status" value="1"/>
</dbReference>
<proteinExistence type="predicted"/>
<keyword evidence="4" id="KW-1185">Reference proteome</keyword>
<dbReference type="EMBL" id="BOOZ01000004">
    <property type="protein sequence ID" value="GIJ07895.1"/>
    <property type="molecule type" value="Genomic_DNA"/>
</dbReference>
<sequence length="412" mass="43019">MVPTLRSLHGGHPSGGATMTGGSRQELPIGRRIAQLRVRRGMSQQVFADRIGKSKSWVDKIERGARRLDRLSVIETVAGALGVATGVLVGRDSRQPTVTEMTAAVERVREALARYDIRTTCGTTPDLDRQVGYALAAYRHAQYPQLLRVLPDLLADARHAAAAGLPVPAVDMLVRVYRLAAQVLVKLGEPDLAWLAADRAMTAAGGDPRRTAIAVVGLAQALRAVRRGRLALAVARTALQRLGPTPCPDSPPEDVALAGVLVVEAALAAATCGDASTAGSLTDQGAGLARLSGHGGGFWPVTVDLARALTAASLGDNGLAIATHERAVSTAAWHRLPAEHRAGHLIDITGAHLALGDHDAAGRALVSADRIAPAETRLRPVARAALTTVLRAGTSPADVSRLAAMLGLTRQL</sequence>
<comment type="caution">
    <text evidence="3">The sequence shown here is derived from an EMBL/GenBank/DDBJ whole genome shotgun (WGS) entry which is preliminary data.</text>
</comment>
<evidence type="ECO:0000256" key="1">
    <source>
        <dbReference type="SAM" id="MobiDB-lite"/>
    </source>
</evidence>
<dbReference type="InterPro" id="IPR010982">
    <property type="entry name" value="Lambda_DNA-bd_dom_sf"/>
</dbReference>
<accession>A0ABQ4HQH5</accession>
<dbReference type="Proteomes" id="UP000647017">
    <property type="component" value="Unassembled WGS sequence"/>
</dbReference>
<dbReference type="Gene3D" id="1.10.260.40">
    <property type="entry name" value="lambda repressor-like DNA-binding domains"/>
    <property type="match status" value="1"/>
</dbReference>